<keyword evidence="3" id="KW-1185">Reference proteome</keyword>
<protein>
    <recommendedName>
        <fullName evidence="1">DUF2147 domain-containing protein</fullName>
    </recommendedName>
</protein>
<reference evidence="2 3" key="1">
    <citation type="journal article" date="2019" name="Int. J. Syst. Evol. Microbiol.">
        <title>The Global Catalogue of Microorganisms (GCM) 10K type strain sequencing project: providing services to taxonomists for standard genome sequencing and annotation.</title>
        <authorList>
            <consortium name="The Broad Institute Genomics Platform"/>
            <consortium name="The Broad Institute Genome Sequencing Center for Infectious Disease"/>
            <person name="Wu L."/>
            <person name="Ma J."/>
        </authorList>
    </citation>
    <scope>NUCLEOTIDE SEQUENCE [LARGE SCALE GENOMIC DNA]</scope>
    <source>
        <strain evidence="2 3">JCM 15974</strain>
    </source>
</reference>
<name>A0ABN1ITC2_9FLAO</name>
<gene>
    <name evidence="2" type="ORF">GCM10009430_21710</name>
</gene>
<dbReference type="Proteomes" id="UP001501758">
    <property type="component" value="Unassembled WGS sequence"/>
</dbReference>
<evidence type="ECO:0000313" key="3">
    <source>
        <dbReference type="Proteomes" id="UP001501758"/>
    </source>
</evidence>
<proteinExistence type="predicted"/>
<dbReference type="PANTHER" id="PTHR36919:SF2">
    <property type="entry name" value="BLL6627 PROTEIN"/>
    <property type="match status" value="1"/>
</dbReference>
<feature type="domain" description="DUF2147" evidence="1">
    <location>
        <begin position="2"/>
        <end position="105"/>
    </location>
</feature>
<dbReference type="PANTHER" id="PTHR36919">
    <property type="entry name" value="BLR1215 PROTEIN"/>
    <property type="match status" value="1"/>
</dbReference>
<dbReference type="Gene3D" id="2.40.128.520">
    <property type="match status" value="1"/>
</dbReference>
<evidence type="ECO:0000313" key="2">
    <source>
        <dbReference type="EMBL" id="GAA0720968.1"/>
    </source>
</evidence>
<accession>A0ABN1ITC2</accession>
<organism evidence="2 3">
    <name type="scientific">Aquimarina litoralis</name>
    <dbReference type="NCBI Taxonomy" id="584605"/>
    <lineage>
        <taxon>Bacteria</taxon>
        <taxon>Pseudomonadati</taxon>
        <taxon>Bacteroidota</taxon>
        <taxon>Flavobacteriia</taxon>
        <taxon>Flavobacteriales</taxon>
        <taxon>Flavobacteriaceae</taxon>
        <taxon>Aquimarina</taxon>
    </lineage>
</organism>
<dbReference type="EMBL" id="BAAAGE010000002">
    <property type="protein sequence ID" value="GAA0720968.1"/>
    <property type="molecule type" value="Genomic_DNA"/>
</dbReference>
<dbReference type="InterPro" id="IPR019223">
    <property type="entry name" value="DUF2147"/>
</dbReference>
<sequence>MWQIEGGSIIEIYKNGNTFFGKIKTRAKNPISNFNGLDNKNPNPSLRKRQLIGMDILNNLTYNEGELTGGTIYNADSGKTYDVKVWIDPDNKDICFIRAYKGILFKTFEAKRVRD</sequence>
<evidence type="ECO:0000259" key="1">
    <source>
        <dbReference type="Pfam" id="PF09917"/>
    </source>
</evidence>
<dbReference type="Pfam" id="PF09917">
    <property type="entry name" value="DUF2147"/>
    <property type="match status" value="1"/>
</dbReference>
<comment type="caution">
    <text evidence="2">The sequence shown here is derived from an EMBL/GenBank/DDBJ whole genome shotgun (WGS) entry which is preliminary data.</text>
</comment>